<keyword evidence="4" id="KW-0646">Protease inhibitor</keyword>
<dbReference type="Gene3D" id="3.10.450.10">
    <property type="match status" value="1"/>
</dbReference>
<dbReference type="InterPro" id="IPR000010">
    <property type="entry name" value="Cystatin_dom"/>
</dbReference>
<reference evidence="14" key="1">
    <citation type="submission" date="2025-08" db="UniProtKB">
        <authorList>
            <consortium name="Ensembl"/>
        </authorList>
    </citation>
    <scope>IDENTIFICATION</scope>
</reference>
<dbReference type="GO" id="GO:0009986">
    <property type="term" value="C:cell surface"/>
    <property type="evidence" value="ECO:0007669"/>
    <property type="project" value="Ensembl"/>
</dbReference>
<protein>
    <recommendedName>
        <fullName evidence="10">Cystatin-8</fullName>
    </recommendedName>
    <alternativeName>
        <fullName evidence="11">Cystatin-related epididymal spermatogenic protein</fullName>
    </alternativeName>
</protein>
<sequence length="142" mass="16336">MPRCQWLSLLLLTIPLALVARKDPNKDERGVLRKLQPTNASDANVRQCLWFAMQEYNRESEDKYVFLVVNTLQAQLQVTNRLEYLIDVEIARSDCRKPLSSNEICAIQENSKLKKKLSCNFSVGALPWNGEFTVMEKKCEDA</sequence>
<keyword evidence="3" id="KW-0964">Secreted</keyword>
<dbReference type="AlphaFoldDB" id="A0A2K5DWP5"/>
<feature type="signal peptide" evidence="12">
    <location>
        <begin position="1"/>
        <end position="19"/>
    </location>
</feature>
<feature type="chain" id="PRO_5018766543" description="Cystatin-8" evidence="12">
    <location>
        <begin position="20"/>
        <end position="142"/>
    </location>
</feature>
<proteinExistence type="inferred from homology"/>
<dbReference type="SMART" id="SM00043">
    <property type="entry name" value="CY"/>
    <property type="match status" value="1"/>
</dbReference>
<keyword evidence="6 12" id="KW-0732">Signal</keyword>
<dbReference type="OrthoDB" id="1908104at2759"/>
<dbReference type="InterPro" id="IPR052691">
    <property type="entry name" value="Sperm_Mat_Cystatin"/>
</dbReference>
<reference evidence="14" key="2">
    <citation type="submission" date="2025-09" db="UniProtKB">
        <authorList>
            <consortium name="Ensembl"/>
        </authorList>
    </citation>
    <scope>IDENTIFICATION</scope>
</reference>
<dbReference type="GO" id="GO:0005576">
    <property type="term" value="C:extracellular region"/>
    <property type="evidence" value="ECO:0007669"/>
    <property type="project" value="UniProtKB-SubCell"/>
</dbReference>
<keyword evidence="15" id="KW-1185">Reference proteome</keyword>
<dbReference type="FunFam" id="3.10.450.10:FF:000026">
    <property type="entry name" value="CST8 isoform 2"/>
    <property type="match status" value="1"/>
</dbReference>
<organism evidence="14 15">
    <name type="scientific">Aotus nancymaae</name>
    <name type="common">Ma's night monkey</name>
    <dbReference type="NCBI Taxonomy" id="37293"/>
    <lineage>
        <taxon>Eukaryota</taxon>
        <taxon>Metazoa</taxon>
        <taxon>Chordata</taxon>
        <taxon>Craniata</taxon>
        <taxon>Vertebrata</taxon>
        <taxon>Euteleostomi</taxon>
        <taxon>Mammalia</taxon>
        <taxon>Eutheria</taxon>
        <taxon>Euarchontoglires</taxon>
        <taxon>Primates</taxon>
        <taxon>Haplorrhini</taxon>
        <taxon>Platyrrhini</taxon>
        <taxon>Aotidae</taxon>
        <taxon>Aotus</taxon>
    </lineage>
</organism>
<dbReference type="PANTHER" id="PTHR47010">
    <property type="entry name" value="CYSTATIN-8-RELATED"/>
    <property type="match status" value="1"/>
</dbReference>
<evidence type="ECO:0000313" key="15">
    <source>
        <dbReference type="Proteomes" id="UP000233020"/>
    </source>
</evidence>
<keyword evidence="7" id="KW-1015">Disulfide bond</keyword>
<dbReference type="OMA" id="MKKQCVD"/>
<evidence type="ECO:0000256" key="8">
    <source>
        <dbReference type="ARBA" id="ARBA00023180"/>
    </source>
</evidence>
<evidence type="ECO:0000256" key="2">
    <source>
        <dbReference type="ARBA" id="ARBA00009403"/>
    </source>
</evidence>
<dbReference type="GeneTree" id="ENSGT00940000162294"/>
<dbReference type="InterPro" id="IPR046350">
    <property type="entry name" value="Cystatin_sf"/>
</dbReference>
<evidence type="ECO:0000256" key="6">
    <source>
        <dbReference type="ARBA" id="ARBA00022729"/>
    </source>
</evidence>
<evidence type="ECO:0000256" key="4">
    <source>
        <dbReference type="ARBA" id="ARBA00022690"/>
    </source>
</evidence>
<dbReference type="STRING" id="37293.ENSANAP00000025406"/>
<accession>A0A2K5DWP5</accession>
<dbReference type="Pfam" id="PF00031">
    <property type="entry name" value="Cystatin"/>
    <property type="match status" value="1"/>
</dbReference>
<evidence type="ECO:0000256" key="1">
    <source>
        <dbReference type="ARBA" id="ARBA00004613"/>
    </source>
</evidence>
<comment type="function">
    <text evidence="9">Performs a specialized role during sperm development and maturation.</text>
</comment>
<comment type="similarity">
    <text evidence="2">Belongs to the cystatin family.</text>
</comment>
<evidence type="ECO:0000256" key="5">
    <source>
        <dbReference type="ARBA" id="ARBA00022704"/>
    </source>
</evidence>
<evidence type="ECO:0000256" key="3">
    <source>
        <dbReference type="ARBA" id="ARBA00022525"/>
    </source>
</evidence>
<comment type="subcellular location">
    <subcellularLocation>
        <location evidence="1">Secreted</location>
    </subcellularLocation>
</comment>
<evidence type="ECO:0000256" key="7">
    <source>
        <dbReference type="ARBA" id="ARBA00023157"/>
    </source>
</evidence>
<dbReference type="Proteomes" id="UP000233020">
    <property type="component" value="Unplaced"/>
</dbReference>
<dbReference type="GO" id="GO:0005737">
    <property type="term" value="C:cytoplasm"/>
    <property type="evidence" value="ECO:0007669"/>
    <property type="project" value="Ensembl"/>
</dbReference>
<feature type="domain" description="Cystatin" evidence="13">
    <location>
        <begin position="30"/>
        <end position="140"/>
    </location>
</feature>
<gene>
    <name evidence="14" type="primary">CST8</name>
</gene>
<dbReference type="SUPFAM" id="SSF54403">
    <property type="entry name" value="Cystatin/monellin"/>
    <property type="match status" value="1"/>
</dbReference>
<keyword evidence="5" id="KW-0789">Thiol protease inhibitor</keyword>
<evidence type="ECO:0000256" key="10">
    <source>
        <dbReference type="ARBA" id="ARBA00073974"/>
    </source>
</evidence>
<evidence type="ECO:0000256" key="11">
    <source>
        <dbReference type="ARBA" id="ARBA00078872"/>
    </source>
</evidence>
<evidence type="ECO:0000259" key="13">
    <source>
        <dbReference type="SMART" id="SM00043"/>
    </source>
</evidence>
<dbReference type="GO" id="GO:0004869">
    <property type="term" value="F:cysteine-type endopeptidase inhibitor activity"/>
    <property type="evidence" value="ECO:0007669"/>
    <property type="project" value="UniProtKB-KW"/>
</dbReference>
<dbReference type="PANTHER" id="PTHR47010:SF1">
    <property type="entry name" value="CYSTATIN-8"/>
    <property type="match status" value="1"/>
</dbReference>
<dbReference type="CDD" id="cd00042">
    <property type="entry name" value="CY"/>
    <property type="match status" value="1"/>
</dbReference>
<evidence type="ECO:0000256" key="12">
    <source>
        <dbReference type="SAM" id="SignalP"/>
    </source>
</evidence>
<name>A0A2K5DWP5_AOTNA</name>
<evidence type="ECO:0000256" key="9">
    <source>
        <dbReference type="ARBA" id="ARBA00057423"/>
    </source>
</evidence>
<dbReference type="Ensembl" id="ENSANAT00000043328.1">
    <property type="protein sequence ID" value="ENSANAP00000025406.1"/>
    <property type="gene ID" value="ENSANAG00000030427.1"/>
</dbReference>
<keyword evidence="8" id="KW-0325">Glycoprotein</keyword>
<evidence type="ECO:0000313" key="14">
    <source>
        <dbReference type="Ensembl" id="ENSANAP00000025406.1"/>
    </source>
</evidence>